<dbReference type="SUPFAM" id="SSF51658">
    <property type="entry name" value="Xylose isomerase-like"/>
    <property type="match status" value="1"/>
</dbReference>
<dbReference type="PANTHER" id="PTHR12110:SF41">
    <property type="entry name" value="INOSOSE DEHYDRATASE"/>
    <property type="match status" value="1"/>
</dbReference>
<proteinExistence type="predicted"/>
<evidence type="ECO:0000313" key="4">
    <source>
        <dbReference type="Proteomes" id="UP000433493"/>
    </source>
</evidence>
<evidence type="ECO:0000256" key="1">
    <source>
        <dbReference type="ARBA" id="ARBA00023277"/>
    </source>
</evidence>
<keyword evidence="4" id="KW-1185">Reference proteome</keyword>
<sequence>MFSIAAAPISWGICDVPNWGIQLDADRVLAEMRELGITATETGPLGFLPANPDAARDSLERVGMRAVGSYDGFVLHQDGWRDALLAAAEPVKRLGGSVLVFAVLPAPGDYSGDPGLGAEERDRILDALNEIADLESELGIALAVHPHLGSLIETEAEIDWALRGSRIRFCLDTGHSFAAGIDVPALFDRVGDRIALVHLKDADADIASRFQAGVIDFLAAIREGLFCSLGTGDLDIPAILRTLERAAYEGWVVLEQDAMLQAVPAPGTGPINGVRQSLEYLRGLATEVR</sequence>
<evidence type="ECO:0000313" key="3">
    <source>
        <dbReference type="EMBL" id="KAB1644939.1"/>
    </source>
</evidence>
<dbReference type="PANTHER" id="PTHR12110">
    <property type="entry name" value="HYDROXYPYRUVATE ISOMERASE"/>
    <property type="match status" value="1"/>
</dbReference>
<dbReference type="Pfam" id="PF01261">
    <property type="entry name" value="AP_endonuc_2"/>
    <property type="match status" value="1"/>
</dbReference>
<dbReference type="AlphaFoldDB" id="A0A7J5BHP1"/>
<evidence type="ECO:0000259" key="2">
    <source>
        <dbReference type="Pfam" id="PF01261"/>
    </source>
</evidence>
<gene>
    <name evidence="3" type="ORF">F8O05_01350</name>
</gene>
<comment type="caution">
    <text evidence="3">The sequence shown here is derived from an EMBL/GenBank/DDBJ whole genome shotgun (WGS) entry which is preliminary data.</text>
</comment>
<dbReference type="OrthoDB" id="104997at2"/>
<dbReference type="EMBL" id="WBKB01000001">
    <property type="protein sequence ID" value="KAB1644939.1"/>
    <property type="molecule type" value="Genomic_DNA"/>
</dbReference>
<organism evidence="3 4">
    <name type="scientific">Gulosibacter chungangensis</name>
    <dbReference type="NCBI Taxonomy" id="979746"/>
    <lineage>
        <taxon>Bacteria</taxon>
        <taxon>Bacillati</taxon>
        <taxon>Actinomycetota</taxon>
        <taxon>Actinomycetes</taxon>
        <taxon>Micrococcales</taxon>
        <taxon>Microbacteriaceae</taxon>
        <taxon>Gulosibacter</taxon>
    </lineage>
</organism>
<dbReference type="InterPro" id="IPR050312">
    <property type="entry name" value="IolE/XylAMocC-like"/>
</dbReference>
<reference evidence="3 4" key="1">
    <citation type="submission" date="2019-09" db="EMBL/GenBank/DDBJ databases">
        <title>Phylogeny of genus Pseudoclavibacter and closely related genus.</title>
        <authorList>
            <person name="Li Y."/>
        </authorList>
    </citation>
    <scope>NUCLEOTIDE SEQUENCE [LARGE SCALE GENOMIC DNA]</scope>
    <source>
        <strain evidence="3 4">KCTC 13959</strain>
    </source>
</reference>
<dbReference type="InterPro" id="IPR036237">
    <property type="entry name" value="Xyl_isomerase-like_sf"/>
</dbReference>
<dbReference type="RefSeq" id="WP_158050951.1">
    <property type="nucleotide sequence ID" value="NZ_WBKB01000001.1"/>
</dbReference>
<accession>A0A7J5BHP1</accession>
<dbReference type="Proteomes" id="UP000433493">
    <property type="component" value="Unassembled WGS sequence"/>
</dbReference>
<keyword evidence="1" id="KW-0119">Carbohydrate metabolism</keyword>
<name>A0A7J5BHP1_9MICO</name>
<protein>
    <submittedName>
        <fullName evidence="3">TIM barrel protein</fullName>
    </submittedName>
</protein>
<feature type="domain" description="Xylose isomerase-like TIM barrel" evidence="2">
    <location>
        <begin position="32"/>
        <end position="282"/>
    </location>
</feature>
<dbReference type="Gene3D" id="3.20.20.150">
    <property type="entry name" value="Divalent-metal-dependent TIM barrel enzymes"/>
    <property type="match status" value="1"/>
</dbReference>
<dbReference type="InterPro" id="IPR013022">
    <property type="entry name" value="Xyl_isomerase-like_TIM-brl"/>
</dbReference>